<feature type="compositionally biased region" description="Low complexity" evidence="1">
    <location>
        <begin position="259"/>
        <end position="270"/>
    </location>
</feature>
<dbReference type="EMBL" id="CADCUQ010000589">
    <property type="protein sequence ID" value="CAA9416475.1"/>
    <property type="molecule type" value="Genomic_DNA"/>
</dbReference>
<feature type="region of interest" description="Disordered" evidence="1">
    <location>
        <begin position="1"/>
        <end position="379"/>
    </location>
</feature>
<keyword evidence="2" id="KW-0808">Transferase</keyword>
<proteinExistence type="predicted"/>
<gene>
    <name evidence="2" type="ORF">AVDCRST_MAG64-2629</name>
</gene>
<accession>A0A6J4PHS4</accession>
<organism evidence="2">
    <name type="scientific">uncultured Phycisphaerae bacterium</name>
    <dbReference type="NCBI Taxonomy" id="904963"/>
    <lineage>
        <taxon>Bacteria</taxon>
        <taxon>Pseudomonadati</taxon>
        <taxon>Planctomycetota</taxon>
        <taxon>Phycisphaerae</taxon>
        <taxon>environmental samples</taxon>
    </lineage>
</organism>
<evidence type="ECO:0000256" key="1">
    <source>
        <dbReference type="SAM" id="MobiDB-lite"/>
    </source>
</evidence>
<protein>
    <submittedName>
        <fullName evidence="2">Geranylgeranyl diphosphate synthase</fullName>
        <ecNumber evidence="2">2.5.1.29</ecNumber>
    </submittedName>
</protein>
<feature type="compositionally biased region" description="Basic and acidic residues" evidence="1">
    <location>
        <begin position="316"/>
        <end position="339"/>
    </location>
</feature>
<dbReference type="GO" id="GO:0004311">
    <property type="term" value="F:geranylgeranyl diphosphate synthase activity"/>
    <property type="evidence" value="ECO:0007669"/>
    <property type="project" value="UniProtKB-EC"/>
</dbReference>
<feature type="compositionally biased region" description="Basic and acidic residues" evidence="1">
    <location>
        <begin position="240"/>
        <end position="251"/>
    </location>
</feature>
<dbReference type="EC" id="2.5.1.29" evidence="2"/>
<sequence>GYAARHAAAAGPAPEAAQAAGQRPADPGRARPGRPARPGVRGGRQPRPADADGGAEGPRRPARRVQRPRPGLPRLRRHPDQQHRLAGAAGHRPVRAAAAADAQVHAGREAVPGPVRRVRPAVQEVRPLLHPGFAGRGRAARVRRAGGRGQRAGHVDHPDRQDRGDRRRLLPVRAGEGVPVHGVGRHPGHRDPAAPGRLRRHERGHGLGVGGHPPDQRRQDPPPRPRRDPRGGRRVVHAGQPDRHPRQEPRRDGRHRPPVAGQGRQAVAAVPDRLRVQGAPRGRQRGPDPGRPAEGRGGRRVLPQGVADPRRHRGRGRDPLRHGHAPRDARRAGRAERRRLPARRGVPADRRVRRRPAGQGRDAPCGRPRPPHAVARAGG</sequence>
<feature type="compositionally biased region" description="Basic and acidic residues" evidence="1">
    <location>
        <begin position="214"/>
        <end position="231"/>
    </location>
</feature>
<feature type="compositionally biased region" description="Basic and acidic residues" evidence="1">
    <location>
        <begin position="285"/>
        <end position="297"/>
    </location>
</feature>
<feature type="compositionally biased region" description="Low complexity" evidence="1">
    <location>
        <begin position="36"/>
        <end position="48"/>
    </location>
</feature>
<feature type="compositionally biased region" description="Low complexity" evidence="1">
    <location>
        <begin position="1"/>
        <end position="27"/>
    </location>
</feature>
<feature type="non-terminal residue" evidence="2">
    <location>
        <position position="379"/>
    </location>
</feature>
<feature type="compositionally biased region" description="Basic and acidic residues" evidence="1">
    <location>
        <begin position="153"/>
        <end position="168"/>
    </location>
</feature>
<feature type="compositionally biased region" description="Low complexity" evidence="1">
    <location>
        <begin position="86"/>
        <end position="115"/>
    </location>
</feature>
<name>A0A6J4PHS4_9BACT</name>
<dbReference type="AlphaFoldDB" id="A0A6J4PHS4"/>
<feature type="non-terminal residue" evidence="2">
    <location>
        <position position="1"/>
    </location>
</feature>
<reference evidence="2" key="1">
    <citation type="submission" date="2020-02" db="EMBL/GenBank/DDBJ databases">
        <authorList>
            <person name="Meier V. D."/>
        </authorList>
    </citation>
    <scope>NUCLEOTIDE SEQUENCE</scope>
    <source>
        <strain evidence="2">AVDCRST_MAG64</strain>
    </source>
</reference>
<evidence type="ECO:0000313" key="2">
    <source>
        <dbReference type="EMBL" id="CAA9416475.1"/>
    </source>
</evidence>